<dbReference type="AlphaFoldDB" id="L1J3S9"/>
<feature type="non-terminal residue" evidence="1">
    <location>
        <position position="1"/>
    </location>
</feature>
<dbReference type="EMBL" id="JH993012">
    <property type="protein sequence ID" value="EKX43171.1"/>
    <property type="molecule type" value="Genomic_DNA"/>
</dbReference>
<reference evidence="3" key="2">
    <citation type="submission" date="2012-11" db="EMBL/GenBank/DDBJ databases">
        <authorList>
            <person name="Kuo A."/>
            <person name="Curtis B.A."/>
            <person name="Tanifuji G."/>
            <person name="Burki F."/>
            <person name="Gruber A."/>
            <person name="Irimia M."/>
            <person name="Maruyama S."/>
            <person name="Arias M.C."/>
            <person name="Ball S.G."/>
            <person name="Gile G.H."/>
            <person name="Hirakawa Y."/>
            <person name="Hopkins J.F."/>
            <person name="Rensing S.A."/>
            <person name="Schmutz J."/>
            <person name="Symeonidi A."/>
            <person name="Elias M."/>
            <person name="Eveleigh R.J."/>
            <person name="Herman E.K."/>
            <person name="Klute M.J."/>
            <person name="Nakayama T."/>
            <person name="Obornik M."/>
            <person name="Reyes-Prieto A."/>
            <person name="Armbrust E.V."/>
            <person name="Aves S.J."/>
            <person name="Beiko R.G."/>
            <person name="Coutinho P."/>
            <person name="Dacks J.B."/>
            <person name="Durnford D.G."/>
            <person name="Fast N.M."/>
            <person name="Green B.R."/>
            <person name="Grisdale C."/>
            <person name="Hempe F."/>
            <person name="Henrissat B."/>
            <person name="Hoppner M.P."/>
            <person name="Ishida K.-I."/>
            <person name="Kim E."/>
            <person name="Koreny L."/>
            <person name="Kroth P.G."/>
            <person name="Liu Y."/>
            <person name="Malik S.-B."/>
            <person name="Maier U.G."/>
            <person name="McRose D."/>
            <person name="Mock T."/>
            <person name="Neilson J.A."/>
            <person name="Onodera N.T."/>
            <person name="Poole A.M."/>
            <person name="Pritham E.J."/>
            <person name="Richards T.A."/>
            <person name="Rocap G."/>
            <person name="Roy S.W."/>
            <person name="Sarai C."/>
            <person name="Schaack S."/>
            <person name="Shirato S."/>
            <person name="Slamovits C.H."/>
            <person name="Spencer D.F."/>
            <person name="Suzuki S."/>
            <person name="Worden A.Z."/>
            <person name="Zauner S."/>
            <person name="Barry K."/>
            <person name="Bell C."/>
            <person name="Bharti A.K."/>
            <person name="Crow J.A."/>
            <person name="Grimwood J."/>
            <person name="Kramer R."/>
            <person name="Lindquist E."/>
            <person name="Lucas S."/>
            <person name="Salamov A."/>
            <person name="McFadden G.I."/>
            <person name="Lane C.E."/>
            <person name="Keeling P.J."/>
            <person name="Gray M.W."/>
            <person name="Grigoriev I.V."/>
            <person name="Archibald J.M."/>
        </authorList>
    </citation>
    <scope>NUCLEOTIDE SEQUENCE</scope>
    <source>
        <strain evidence="3">CCMP2712</strain>
    </source>
</reference>
<dbReference type="Proteomes" id="UP000011087">
    <property type="component" value="Unassembled WGS sequence"/>
</dbReference>
<accession>L1J3S9</accession>
<dbReference type="RefSeq" id="XP_005830151.1">
    <property type="nucleotide sequence ID" value="XM_005830094.1"/>
</dbReference>
<dbReference type="GeneID" id="17299793"/>
<sequence>MQDAVRIRSGFVYIDRDHAVTSLEVAGEQDKPVHLEVPSAGKLLVDGSLRFENVNLVIDGTVEVTGDVDIGTGTEISGNGLFVVHGKFDTGDLLKLFNSGVQIKVQPGRLLWAQRLWFGHAAHLII</sequence>
<evidence type="ECO:0000313" key="3">
    <source>
        <dbReference type="Proteomes" id="UP000011087"/>
    </source>
</evidence>
<reference evidence="2" key="3">
    <citation type="submission" date="2015-06" db="UniProtKB">
        <authorList>
            <consortium name="EnsemblProtists"/>
        </authorList>
    </citation>
    <scope>IDENTIFICATION</scope>
</reference>
<organism evidence="1">
    <name type="scientific">Guillardia theta (strain CCMP2712)</name>
    <name type="common">Cryptophyte</name>
    <dbReference type="NCBI Taxonomy" id="905079"/>
    <lineage>
        <taxon>Eukaryota</taxon>
        <taxon>Cryptophyceae</taxon>
        <taxon>Pyrenomonadales</taxon>
        <taxon>Geminigeraceae</taxon>
        <taxon>Guillardia</taxon>
    </lineage>
</organism>
<evidence type="ECO:0000313" key="1">
    <source>
        <dbReference type="EMBL" id="EKX43171.1"/>
    </source>
</evidence>
<keyword evidence="3" id="KW-1185">Reference proteome</keyword>
<name>L1J3S9_GUITC</name>
<proteinExistence type="predicted"/>
<protein>
    <submittedName>
        <fullName evidence="1 2">Uncharacterized protein</fullName>
    </submittedName>
</protein>
<dbReference type="PaxDb" id="55529-EKX43171"/>
<dbReference type="HOGENOM" id="CLU_1985841_0_0_1"/>
<dbReference type="KEGG" id="gtt:GUITHDRAFT_153373"/>
<reference evidence="1 3" key="1">
    <citation type="journal article" date="2012" name="Nature">
        <title>Algal genomes reveal evolutionary mosaicism and the fate of nucleomorphs.</title>
        <authorList>
            <consortium name="DOE Joint Genome Institute"/>
            <person name="Curtis B.A."/>
            <person name="Tanifuji G."/>
            <person name="Burki F."/>
            <person name="Gruber A."/>
            <person name="Irimia M."/>
            <person name="Maruyama S."/>
            <person name="Arias M.C."/>
            <person name="Ball S.G."/>
            <person name="Gile G.H."/>
            <person name="Hirakawa Y."/>
            <person name="Hopkins J.F."/>
            <person name="Kuo A."/>
            <person name="Rensing S.A."/>
            <person name="Schmutz J."/>
            <person name="Symeonidi A."/>
            <person name="Elias M."/>
            <person name="Eveleigh R.J."/>
            <person name="Herman E.K."/>
            <person name="Klute M.J."/>
            <person name="Nakayama T."/>
            <person name="Obornik M."/>
            <person name="Reyes-Prieto A."/>
            <person name="Armbrust E.V."/>
            <person name="Aves S.J."/>
            <person name="Beiko R.G."/>
            <person name="Coutinho P."/>
            <person name="Dacks J.B."/>
            <person name="Durnford D.G."/>
            <person name="Fast N.M."/>
            <person name="Green B.R."/>
            <person name="Grisdale C.J."/>
            <person name="Hempel F."/>
            <person name="Henrissat B."/>
            <person name="Hoppner M.P."/>
            <person name="Ishida K."/>
            <person name="Kim E."/>
            <person name="Koreny L."/>
            <person name="Kroth P.G."/>
            <person name="Liu Y."/>
            <person name="Malik S.B."/>
            <person name="Maier U.G."/>
            <person name="McRose D."/>
            <person name="Mock T."/>
            <person name="Neilson J.A."/>
            <person name="Onodera N.T."/>
            <person name="Poole A.M."/>
            <person name="Pritham E.J."/>
            <person name="Richards T.A."/>
            <person name="Rocap G."/>
            <person name="Roy S.W."/>
            <person name="Sarai C."/>
            <person name="Schaack S."/>
            <person name="Shirato S."/>
            <person name="Slamovits C.H."/>
            <person name="Spencer D.F."/>
            <person name="Suzuki S."/>
            <person name="Worden A.Z."/>
            <person name="Zauner S."/>
            <person name="Barry K."/>
            <person name="Bell C."/>
            <person name="Bharti A.K."/>
            <person name="Crow J.A."/>
            <person name="Grimwood J."/>
            <person name="Kramer R."/>
            <person name="Lindquist E."/>
            <person name="Lucas S."/>
            <person name="Salamov A."/>
            <person name="McFadden G.I."/>
            <person name="Lane C.E."/>
            <person name="Keeling P.J."/>
            <person name="Gray M.W."/>
            <person name="Grigoriev I.V."/>
            <person name="Archibald J.M."/>
        </authorList>
    </citation>
    <scope>NUCLEOTIDE SEQUENCE</scope>
    <source>
        <strain evidence="1 3">CCMP2712</strain>
    </source>
</reference>
<gene>
    <name evidence="1" type="ORF">GUITHDRAFT_153373</name>
</gene>
<dbReference type="EnsemblProtists" id="EKX43171">
    <property type="protein sequence ID" value="EKX43171"/>
    <property type="gene ID" value="GUITHDRAFT_153373"/>
</dbReference>
<evidence type="ECO:0000313" key="2">
    <source>
        <dbReference type="EnsemblProtists" id="EKX43171"/>
    </source>
</evidence>